<keyword evidence="1" id="KW-0732">Signal</keyword>
<keyword evidence="3" id="KW-1185">Reference proteome</keyword>
<evidence type="ECO:0000256" key="1">
    <source>
        <dbReference type="SAM" id="SignalP"/>
    </source>
</evidence>
<organism evidence="2 3">
    <name type="scientific">Arenimonas terrae</name>
    <dbReference type="NCBI Taxonomy" id="2546226"/>
    <lineage>
        <taxon>Bacteria</taxon>
        <taxon>Pseudomonadati</taxon>
        <taxon>Pseudomonadota</taxon>
        <taxon>Gammaproteobacteria</taxon>
        <taxon>Lysobacterales</taxon>
        <taxon>Lysobacteraceae</taxon>
        <taxon>Arenimonas</taxon>
    </lineage>
</organism>
<accession>A0A5C4RVX9</accession>
<dbReference type="GO" id="GO:0008237">
    <property type="term" value="F:metallopeptidase activity"/>
    <property type="evidence" value="ECO:0007669"/>
    <property type="project" value="InterPro"/>
</dbReference>
<dbReference type="SUPFAM" id="SSF55486">
    <property type="entry name" value="Metalloproteases ('zincins'), catalytic domain"/>
    <property type="match status" value="1"/>
</dbReference>
<feature type="chain" id="PRO_5023121762" description="Peptidase M12B domain-containing protein" evidence="1">
    <location>
        <begin position="30"/>
        <end position="933"/>
    </location>
</feature>
<sequence length="933" mass="98551">MSTLPFRFPLGALLAFVSLSALPAGDAGAASAAAPARALKLVPGESRDGLLYFKPVAVDAAAVRAASRPGAELVLADPDGGELRFRRVSYVEHRNGLTTWVGRAAGAPVGQEAVLTVGASGAFGRVPRPDGSLLQLETVGGRTRLLEDQALLIGQSSEPQVDDAMRPDLDEVRAFERQRRESVAAAARGPDGSADPVIQADAGDIDVMLAYTGGLATYVGSDDATVALLQNRIDVGNQALANAGLAARFRLVATERVDFPDNGSNAGALDLITYWRRIDSHPVSLRLATLRHRHGADIVGLVRRYVNADNGSCGNGWVGGYLGNNIAGYADYGYFVASHGNDGGSFCSDRTIAHEIGHNLGQNHDIETSPERDGAHSYSHGYRHTPPGGNGFYTVMAYRNGSQTQALTFSNPNVVRADCANQACGLADADVARSLGQTMPVAAQWFRAADTDSRHIATSRGHLDLTFTGLPALTNARWRAEFTGGGSIIVTGPTLAPAGATLKARLIWDALPVGSNTSLPVRVVVESSPGVIVGTRDLTLTRRDFIPEARVLADNVPATVVVPASTRSLSDDRFPDEGRLYFTVPPHATEFRIRVTAASDVDVHAAPVSGLEAGTSLIGPGTARFAPQVSDTGASLTKELVIPHDERFPTRWMIALTRPGTSTPPFQSATVTAWISANTIAPAFRSGQYYNPDRSGHGVFIDFAGPAGGAPDQWVAVWYTYLQDGTPTWYYSQAAAPGGSRNWSAPLFRVGWNGSATTATVVGDMVVTPVNATTMVFSYNVDGESGSESMVRLGGGGCPTSEGAPLDATGHWYSPSLNGFGYSAQFEPDQEIYIPYVYDGNGVPRWLIGAKAWNEAATTVPLEQLSGFCALCGHRATASRLTGTLTRQIGVNAQDGQRGLSQIGVNAPLLAPLSGAWVQSRATALLSQRKSCR</sequence>
<reference evidence="2 3" key="1">
    <citation type="submission" date="2019-03" db="EMBL/GenBank/DDBJ databases">
        <title>Arenimonas daejeonensis sp. nov., isolated from compost.</title>
        <authorList>
            <person name="Jeon C.O."/>
        </authorList>
    </citation>
    <scope>NUCLEOTIDE SEQUENCE [LARGE SCALE GENOMIC DNA]</scope>
    <source>
        <strain evidence="2 3">R29</strain>
    </source>
</reference>
<gene>
    <name evidence="2" type="ORF">E1B00_04595</name>
</gene>
<dbReference type="Proteomes" id="UP000305760">
    <property type="component" value="Unassembled WGS sequence"/>
</dbReference>
<dbReference type="EMBL" id="SMDR01000001">
    <property type="protein sequence ID" value="TNJ35059.1"/>
    <property type="molecule type" value="Genomic_DNA"/>
</dbReference>
<name>A0A5C4RVX9_9GAMM</name>
<comment type="caution">
    <text evidence="2">The sequence shown here is derived from an EMBL/GenBank/DDBJ whole genome shotgun (WGS) entry which is preliminary data.</text>
</comment>
<dbReference type="RefSeq" id="WP_139446160.1">
    <property type="nucleotide sequence ID" value="NZ_SMDR01000001.1"/>
</dbReference>
<dbReference type="OrthoDB" id="1114329at2"/>
<proteinExistence type="predicted"/>
<evidence type="ECO:0008006" key="4">
    <source>
        <dbReference type="Google" id="ProtNLM"/>
    </source>
</evidence>
<evidence type="ECO:0000313" key="2">
    <source>
        <dbReference type="EMBL" id="TNJ35059.1"/>
    </source>
</evidence>
<dbReference type="InterPro" id="IPR024079">
    <property type="entry name" value="MetalloPept_cat_dom_sf"/>
</dbReference>
<evidence type="ECO:0000313" key="3">
    <source>
        <dbReference type="Proteomes" id="UP000305760"/>
    </source>
</evidence>
<dbReference type="Gene3D" id="3.40.390.10">
    <property type="entry name" value="Collagenase (Catalytic Domain)"/>
    <property type="match status" value="1"/>
</dbReference>
<dbReference type="Pfam" id="PF13583">
    <property type="entry name" value="Reprolysin_4"/>
    <property type="match status" value="1"/>
</dbReference>
<feature type="signal peptide" evidence="1">
    <location>
        <begin position="1"/>
        <end position="29"/>
    </location>
</feature>
<dbReference type="AlphaFoldDB" id="A0A5C4RVX9"/>
<protein>
    <recommendedName>
        <fullName evidence="4">Peptidase M12B domain-containing protein</fullName>
    </recommendedName>
</protein>